<keyword evidence="1" id="KW-0732">Signal</keyword>
<evidence type="ECO:0000256" key="1">
    <source>
        <dbReference type="SAM" id="SignalP"/>
    </source>
</evidence>
<dbReference type="RefSeq" id="WP_062247063.1">
    <property type="nucleotide sequence ID" value="NZ_MRCA01000008.1"/>
</dbReference>
<accession>A0A1U7GXK8</accession>
<evidence type="ECO:0000313" key="3">
    <source>
        <dbReference type="Proteomes" id="UP000186391"/>
    </source>
</evidence>
<feature type="signal peptide" evidence="1">
    <location>
        <begin position="1"/>
        <end position="24"/>
    </location>
</feature>
<dbReference type="OrthoDB" id="517265at2"/>
<comment type="caution">
    <text evidence="2">The sequence shown here is derived from an EMBL/GenBank/DDBJ whole genome shotgun (WGS) entry which is preliminary data.</text>
</comment>
<evidence type="ECO:0000313" key="2">
    <source>
        <dbReference type="EMBL" id="OKH13102.1"/>
    </source>
</evidence>
<dbReference type="AlphaFoldDB" id="A0A1U7GXK8"/>
<dbReference type="Proteomes" id="UP000186391">
    <property type="component" value="Unassembled WGS sequence"/>
</dbReference>
<reference evidence="2 3" key="1">
    <citation type="submission" date="2016-11" db="EMBL/GenBank/DDBJ databases">
        <title>Draft Genome Sequences of Nine Cyanobacterial Strains from Diverse Habitats.</title>
        <authorList>
            <person name="Zhu T."/>
            <person name="Hou S."/>
            <person name="Lu X."/>
            <person name="Hess W.R."/>
        </authorList>
    </citation>
    <scope>NUCLEOTIDE SEQUENCE [LARGE SCALE GENOMIC DNA]</scope>
    <source>
        <strain evidence="2 3">NIES-592</strain>
    </source>
</reference>
<keyword evidence="3" id="KW-1185">Reference proteome</keyword>
<dbReference type="EMBL" id="MRCA01000008">
    <property type="protein sequence ID" value="OKH13102.1"/>
    <property type="molecule type" value="Genomic_DNA"/>
</dbReference>
<feature type="chain" id="PRO_5010536264" evidence="1">
    <location>
        <begin position="25"/>
        <end position="346"/>
    </location>
</feature>
<sequence length="346" mass="37908">MIRIFTTTLVTLVLLSAEVSPAWSKIASNATIALNSVTHMDAKLSQAVGQNITCEGQLNIADISWKQGQPLINFESKPPGKKHLNDAPATWVSNKDGSISYISGGETTTTVTFFSDGKCSLHVKSTNGSVTMEEKGQKVTTGQSDIICDGQGYTAYIQWQQGQPYMTLQGQPPNTKNLQNSLATRLSNIDGSISYKSEGETVTTVRFFSDGRCTLKLVNSRGGVIQQTGQILATTQPNNAEVNEETLLAFQTNTQTVRVFRRNGQLLMNLYNKQNPSLSVYNIPTHIAPKRSSDDNWTSYLGKGNFDYYARFNPNGATEIELRTQDTVVQREDGYSATGIAYSSTQ</sequence>
<organism evidence="2 3">
    <name type="scientific">Fischerella major NIES-592</name>
    <dbReference type="NCBI Taxonomy" id="210994"/>
    <lineage>
        <taxon>Bacteria</taxon>
        <taxon>Bacillati</taxon>
        <taxon>Cyanobacteriota</taxon>
        <taxon>Cyanophyceae</taxon>
        <taxon>Nostocales</taxon>
        <taxon>Hapalosiphonaceae</taxon>
        <taxon>Fischerella</taxon>
    </lineage>
</organism>
<protein>
    <submittedName>
        <fullName evidence="2">Uncharacterized protein</fullName>
    </submittedName>
</protein>
<gene>
    <name evidence="2" type="ORF">NIES592_15860</name>
</gene>
<name>A0A1U7GXK8_9CYAN</name>
<proteinExistence type="predicted"/>